<evidence type="ECO:0000313" key="1">
    <source>
        <dbReference type="EMBL" id="MEL1251696.1"/>
    </source>
</evidence>
<name>A0ABU9IHM6_9SPHN</name>
<evidence type="ECO:0008006" key="3">
    <source>
        <dbReference type="Google" id="ProtNLM"/>
    </source>
</evidence>
<organism evidence="1 2">
    <name type="scientific">Aurantiacibacter gilvus</name>
    <dbReference type="NCBI Taxonomy" id="3139141"/>
    <lineage>
        <taxon>Bacteria</taxon>
        <taxon>Pseudomonadati</taxon>
        <taxon>Pseudomonadota</taxon>
        <taxon>Alphaproteobacteria</taxon>
        <taxon>Sphingomonadales</taxon>
        <taxon>Erythrobacteraceae</taxon>
        <taxon>Aurantiacibacter</taxon>
    </lineage>
</organism>
<dbReference type="Proteomes" id="UP001497045">
    <property type="component" value="Unassembled WGS sequence"/>
</dbReference>
<proteinExistence type="predicted"/>
<gene>
    <name evidence="1" type="ORF">AAEO60_13545</name>
</gene>
<keyword evidence="2" id="KW-1185">Reference proteome</keyword>
<reference evidence="1 2" key="1">
    <citation type="submission" date="2024-04" db="EMBL/GenBank/DDBJ databases">
        <title>Aurantiacibacter sp. DGU6 16S ribosomal RNA gene Genome sequencing and assembly.</title>
        <authorList>
            <person name="Park S."/>
        </authorList>
    </citation>
    <scope>NUCLEOTIDE SEQUENCE [LARGE SCALE GENOMIC DNA]</scope>
    <source>
        <strain evidence="1 2">DGU6</strain>
    </source>
</reference>
<protein>
    <recommendedName>
        <fullName evidence="3">Sel1 repeat family protein</fullName>
    </recommendedName>
</protein>
<dbReference type="EMBL" id="JBBYHV010000002">
    <property type="protein sequence ID" value="MEL1251696.1"/>
    <property type="molecule type" value="Genomic_DNA"/>
</dbReference>
<dbReference type="RefSeq" id="WP_341674241.1">
    <property type="nucleotide sequence ID" value="NZ_JBBYHV010000002.1"/>
</dbReference>
<evidence type="ECO:0000313" key="2">
    <source>
        <dbReference type="Proteomes" id="UP001497045"/>
    </source>
</evidence>
<sequence length="146" mass="16345">MQALRTIAGFFLFLIAGYQFDRGKLAAARNWMDRALATGCNQLPIILANDAILLLLEDRLAESRERFAECVAALPVEKDANHHYVDCFCRFYIAALSGKASQDELLTLSEHASSVQAEEWILRRLRFPSAESIAEQFGSSLAKHRA</sequence>
<accession>A0ABU9IHM6</accession>
<comment type="caution">
    <text evidence="1">The sequence shown here is derived from an EMBL/GenBank/DDBJ whole genome shotgun (WGS) entry which is preliminary data.</text>
</comment>